<feature type="compositionally biased region" description="Low complexity" evidence="1">
    <location>
        <begin position="328"/>
        <end position="337"/>
    </location>
</feature>
<dbReference type="InParanoid" id="C1E333"/>
<sequence length="443" mass="48810">MGEKRQGDIEDDGDDAKRLKPDDEVNGDGSEEDEDGDDETGSDEDEDEDEDDEEGDTDGDSEEEEELDLVMREDGRVHAPAVDYLELDTFRTFPDLVQGLDQDAKLHARILADCRRVFTARSVKKNAGGGAKQQYSSGETFWIAAQDEPRCALEHLAQQIFHLHVTDAARRWEDECEGDPDAPPPFDPARSGAEWWTQVIDPTHDAIGLHWDKDYALEHNDLNVHPHVGTVTYFANEGAPTLFVRATTPVYYGQPVTGPFGPRCGVSPDDMADPPGGTGVYLSWPRRGKHASFDGKWLHGAPGELAECRDEEDCEDGEEKGGEENGDKGNTGNKGKAVGAGNGEGKGPRVTFLVNVWLNHVPSTAAPCPEDVVKDLSTEPYLPEIENPDDVDEDPPAMFSVMGNYDTVFKEMSWEFEHDGRTHALRVYDIPKRWVSREAGGGG</sequence>
<dbReference type="KEGG" id="mis:MICPUN_57461"/>
<name>C1E333_MICCC</name>
<dbReference type="eggNOG" id="ENOG502S26B">
    <property type="taxonomic scope" value="Eukaryota"/>
</dbReference>
<accession>C1E333</accession>
<feature type="non-terminal residue" evidence="2">
    <location>
        <position position="443"/>
    </location>
</feature>
<dbReference type="GeneID" id="8241954"/>
<reference evidence="2 3" key="1">
    <citation type="journal article" date="2009" name="Science">
        <title>Green evolution and dynamic adaptations revealed by genomes of the marine picoeukaryotes Micromonas.</title>
        <authorList>
            <person name="Worden A.Z."/>
            <person name="Lee J.H."/>
            <person name="Mock T."/>
            <person name="Rouze P."/>
            <person name="Simmons M.P."/>
            <person name="Aerts A.L."/>
            <person name="Allen A.E."/>
            <person name="Cuvelier M.L."/>
            <person name="Derelle E."/>
            <person name="Everett M.V."/>
            <person name="Foulon E."/>
            <person name="Grimwood J."/>
            <person name="Gundlach H."/>
            <person name="Henrissat B."/>
            <person name="Napoli C."/>
            <person name="McDonald S.M."/>
            <person name="Parker M.S."/>
            <person name="Rombauts S."/>
            <person name="Salamov A."/>
            <person name="Von Dassow P."/>
            <person name="Badger J.H."/>
            <person name="Coutinho P.M."/>
            <person name="Demir E."/>
            <person name="Dubchak I."/>
            <person name="Gentemann C."/>
            <person name="Eikrem W."/>
            <person name="Gready J.E."/>
            <person name="John U."/>
            <person name="Lanier W."/>
            <person name="Lindquist E.A."/>
            <person name="Lucas S."/>
            <person name="Mayer K.F."/>
            <person name="Moreau H."/>
            <person name="Not F."/>
            <person name="Otillar R."/>
            <person name="Panaud O."/>
            <person name="Pangilinan J."/>
            <person name="Paulsen I."/>
            <person name="Piegu B."/>
            <person name="Poliakov A."/>
            <person name="Robbens S."/>
            <person name="Schmutz J."/>
            <person name="Toulza E."/>
            <person name="Wyss T."/>
            <person name="Zelensky A."/>
            <person name="Zhou K."/>
            <person name="Armbrust E.V."/>
            <person name="Bhattacharya D."/>
            <person name="Goodenough U.W."/>
            <person name="Van de Peer Y."/>
            <person name="Grigoriev I.V."/>
        </authorList>
    </citation>
    <scope>NUCLEOTIDE SEQUENCE [LARGE SCALE GENOMIC DNA]</scope>
    <source>
        <strain evidence="3">RCC299 / NOUM17</strain>
    </source>
</reference>
<gene>
    <name evidence="2" type="ORF">MICPUN_57461</name>
</gene>
<feature type="region of interest" description="Disordered" evidence="1">
    <location>
        <begin position="307"/>
        <end position="345"/>
    </location>
</feature>
<dbReference type="EMBL" id="CP001324">
    <property type="protein sequence ID" value="ACO62447.1"/>
    <property type="molecule type" value="Genomic_DNA"/>
</dbReference>
<evidence type="ECO:0000313" key="3">
    <source>
        <dbReference type="Proteomes" id="UP000002009"/>
    </source>
</evidence>
<feature type="compositionally biased region" description="Acidic residues" evidence="1">
    <location>
        <begin position="309"/>
        <end position="318"/>
    </location>
</feature>
<dbReference type="OrthoDB" id="69177at2759"/>
<proteinExistence type="predicted"/>
<dbReference type="OMA" id="PRCALEH"/>
<feature type="region of interest" description="Disordered" evidence="1">
    <location>
        <begin position="1"/>
        <end position="74"/>
    </location>
</feature>
<dbReference type="Proteomes" id="UP000002009">
    <property type="component" value="Chromosome 3"/>
</dbReference>
<keyword evidence="3" id="KW-1185">Reference proteome</keyword>
<protein>
    <submittedName>
        <fullName evidence="2">Uncharacterized protein</fullName>
    </submittedName>
</protein>
<evidence type="ECO:0000313" key="2">
    <source>
        <dbReference type="EMBL" id="ACO62447.1"/>
    </source>
</evidence>
<dbReference type="AlphaFoldDB" id="C1E333"/>
<evidence type="ECO:0000256" key="1">
    <source>
        <dbReference type="SAM" id="MobiDB-lite"/>
    </source>
</evidence>
<organism evidence="2 3">
    <name type="scientific">Micromonas commoda (strain RCC299 / NOUM17 / CCMP2709)</name>
    <name type="common">Picoplanktonic green alga</name>
    <dbReference type="NCBI Taxonomy" id="296587"/>
    <lineage>
        <taxon>Eukaryota</taxon>
        <taxon>Viridiplantae</taxon>
        <taxon>Chlorophyta</taxon>
        <taxon>Mamiellophyceae</taxon>
        <taxon>Mamiellales</taxon>
        <taxon>Mamiellaceae</taxon>
        <taxon>Micromonas</taxon>
    </lineage>
</organism>
<feature type="compositionally biased region" description="Acidic residues" evidence="1">
    <location>
        <begin position="24"/>
        <end position="68"/>
    </location>
</feature>
<dbReference type="RefSeq" id="XP_002501189.1">
    <property type="nucleotide sequence ID" value="XM_002501143.1"/>
</dbReference>